<keyword evidence="2" id="KW-1185">Reference proteome</keyword>
<gene>
    <name evidence="1" type="ORF">EFY79_02045</name>
</gene>
<dbReference type="AlphaFoldDB" id="A0A3M9NQK7"/>
<accession>A0A3M9NQK7</accession>
<name>A0A3M9NQK7_9BACT</name>
<protein>
    <submittedName>
        <fullName evidence="1">Uncharacterized protein</fullName>
    </submittedName>
</protein>
<dbReference type="EMBL" id="RJJR01000001">
    <property type="protein sequence ID" value="RNI40102.1"/>
    <property type="molecule type" value="Genomic_DNA"/>
</dbReference>
<comment type="caution">
    <text evidence="1">The sequence shown here is derived from an EMBL/GenBank/DDBJ whole genome shotgun (WGS) entry which is preliminary data.</text>
</comment>
<evidence type="ECO:0000313" key="1">
    <source>
        <dbReference type="EMBL" id="RNI40102.1"/>
    </source>
</evidence>
<dbReference type="Proteomes" id="UP000267223">
    <property type="component" value="Unassembled WGS sequence"/>
</dbReference>
<sequence length="64" mass="7385">MILLVTRLTKAHPFTKYARAIYETHVEAAKAPGRLNEATNGPINVFVFTRERNATHRRMGREFN</sequence>
<organism evidence="1 2">
    <name type="scientific">Hanamia caeni</name>
    <dbReference type="NCBI Taxonomy" id="2294116"/>
    <lineage>
        <taxon>Bacteria</taxon>
        <taxon>Pseudomonadati</taxon>
        <taxon>Bacteroidota</taxon>
        <taxon>Chitinophagia</taxon>
        <taxon>Chitinophagales</taxon>
        <taxon>Chitinophagaceae</taxon>
        <taxon>Hanamia</taxon>
    </lineage>
</organism>
<evidence type="ECO:0000313" key="2">
    <source>
        <dbReference type="Proteomes" id="UP000267223"/>
    </source>
</evidence>
<proteinExistence type="predicted"/>
<reference evidence="1 2" key="1">
    <citation type="submission" date="2018-11" db="EMBL/GenBank/DDBJ databases">
        <title>Draft genome sequence of Ferruginibacter sp. BO-59.</title>
        <authorList>
            <person name="Im W.T."/>
        </authorList>
    </citation>
    <scope>NUCLEOTIDE SEQUENCE [LARGE SCALE GENOMIC DNA]</scope>
    <source>
        <strain evidence="1 2">BO-59</strain>
    </source>
</reference>